<dbReference type="EMBL" id="JXLU01000147">
    <property type="protein sequence ID" value="KIO70246.1"/>
    <property type="molecule type" value="Genomic_DNA"/>
</dbReference>
<keyword evidence="1" id="KW-1133">Transmembrane helix</keyword>
<name>A0A090KTQ0_9BACI</name>
<reference evidence="2 5" key="1">
    <citation type="submission" date="2014-07" db="EMBL/GenBank/DDBJ databases">
        <authorList>
            <person name="Wibberg Daniel"/>
        </authorList>
    </citation>
    <scope>NUCLEOTIDE SEQUENCE [LARGE SCALE GENOMIC DNA]</scope>
</reference>
<gene>
    <name evidence="3" type="ORF">B4167_0938</name>
    <name evidence="2" type="ORF">BT1A1_2288</name>
</gene>
<sequence length="78" mass="8658">MNKVEQLTSKLQDYKNYSVVLTAISTFLYIGLFLKGGQLSNTNQYIVIAAMTISLISALLFFGMALACKKKLNDTDDD</sequence>
<dbReference type="STRING" id="35841.B4167_0938"/>
<keyword evidence="1" id="KW-0812">Transmembrane</keyword>
<dbReference type="InterPro" id="IPR025418">
    <property type="entry name" value="YrhC-like"/>
</dbReference>
<evidence type="ECO:0000313" key="4">
    <source>
        <dbReference type="Proteomes" id="UP000032076"/>
    </source>
</evidence>
<keyword evidence="1" id="KW-0472">Membrane</keyword>
<evidence type="ECO:0000313" key="2">
    <source>
        <dbReference type="EMBL" id="CEE02109.1"/>
    </source>
</evidence>
<dbReference type="OrthoDB" id="2942510at2"/>
<feature type="transmembrane region" description="Helical" evidence="1">
    <location>
        <begin position="46"/>
        <end position="68"/>
    </location>
</feature>
<dbReference type="Proteomes" id="UP000032076">
    <property type="component" value="Unassembled WGS sequence"/>
</dbReference>
<dbReference type="PATRIC" id="fig|35841.6.peg.2390"/>
<evidence type="ECO:0000256" key="1">
    <source>
        <dbReference type="SAM" id="Phobius"/>
    </source>
</evidence>
<evidence type="ECO:0000313" key="5">
    <source>
        <dbReference type="Proteomes" id="UP000040576"/>
    </source>
</evidence>
<keyword evidence="5" id="KW-1185">Reference proteome</keyword>
<reference evidence="3 4" key="2">
    <citation type="submission" date="2015-01" db="EMBL/GenBank/DDBJ databases">
        <title>Draft Genome Sequences of Four Bacillus thermoamylovorans Strains, Isolated From Food Products.</title>
        <authorList>
            <person name="Krawcyk A.O."/>
            <person name="Berendsen E.M."/>
            <person name="Eijlander R.T."/>
            <person name="de Jong A."/>
            <person name="Wells-Bennik M."/>
            <person name="Kuipers O.P."/>
        </authorList>
    </citation>
    <scope>NUCLEOTIDE SEQUENCE [LARGE SCALE GENOMIC DNA]</scope>
    <source>
        <strain evidence="3 4">B4167</strain>
    </source>
</reference>
<dbReference type="EMBL" id="CCRF01000064">
    <property type="protein sequence ID" value="CEE02109.1"/>
    <property type="molecule type" value="Genomic_DNA"/>
</dbReference>
<accession>A0A090KTQ0</accession>
<evidence type="ECO:0000313" key="3">
    <source>
        <dbReference type="EMBL" id="KIO70246.1"/>
    </source>
</evidence>
<dbReference type="AlphaFoldDB" id="A0A090KTQ0"/>
<dbReference type="KEGG" id="bthv:CQJ30_12640"/>
<organism evidence="2 5">
    <name type="scientific">Caldibacillus thermoamylovorans</name>
    <dbReference type="NCBI Taxonomy" id="35841"/>
    <lineage>
        <taxon>Bacteria</taxon>
        <taxon>Bacillati</taxon>
        <taxon>Bacillota</taxon>
        <taxon>Bacilli</taxon>
        <taxon>Bacillales</taxon>
        <taxon>Bacillaceae</taxon>
        <taxon>Caldibacillus</taxon>
    </lineage>
</organism>
<proteinExistence type="predicted"/>
<dbReference type="Pfam" id="PF14143">
    <property type="entry name" value="YrhC"/>
    <property type="match status" value="1"/>
</dbReference>
<dbReference type="Proteomes" id="UP000040576">
    <property type="component" value="Unassembled WGS sequence"/>
</dbReference>
<dbReference type="GeneID" id="92961564"/>
<feature type="transmembrane region" description="Helical" evidence="1">
    <location>
        <begin position="16"/>
        <end position="34"/>
    </location>
</feature>
<protein>
    <submittedName>
        <fullName evidence="2">Putative membrane protein</fullName>
    </submittedName>
</protein>
<dbReference type="RefSeq" id="WP_034771233.1">
    <property type="nucleotide sequence ID" value="NZ_CCRF01000064.1"/>
</dbReference>